<keyword evidence="4" id="KW-0539">Nucleus</keyword>
<dbReference type="GO" id="GO:0006397">
    <property type="term" value="P:mRNA processing"/>
    <property type="evidence" value="ECO:0007669"/>
    <property type="project" value="UniProtKB-KW"/>
</dbReference>
<accession>A0A0D3EI47</accession>
<dbReference type="PANTHER" id="PTHR12786">
    <property type="entry name" value="SPLICING FACTOR SF3A-RELATED"/>
    <property type="match status" value="1"/>
</dbReference>
<sequence length="410" mass="46760">MYETTLTEDPSLGYTGCFWDYRDLPIPETPHGINPSLIHLKVLDALESKLLLGHLAIWFFAEKPIIQDNFEEAQFFFPEGVPKDESERAKMMIKAILFFALDKDGCGDEHNNLVVVSNTISLEPELVGVLKALEFRNHNVLLVQSDEANKVNIPTLSLDLLFQSMLDDDDDDEDDGVGEEEKEAIAKLKKVIAEKRRALAKRKNAQEKEKNAFIRGEVAKATTGVRSLYFTIKYALAEENEDHSDDMSVFTYGKRKTLPSENSVETPFSLDKEFVNTSAYTEFVDTLFKLKEKGYNVLVVQHETESASEYLISSVSSIWLWTSILHHFNSAKDVEVLGMERLKIELQSRGLKCGGTLQERAERLFLLKSTPLEKFPKKFLAKRGEMKREEMKRMEILAKREEEMNASPFG</sequence>
<evidence type="ECO:0000256" key="1">
    <source>
        <dbReference type="ARBA" id="ARBA00004123"/>
    </source>
</evidence>
<dbReference type="InterPro" id="IPR025086">
    <property type="entry name" value="SDE2/SF3A3_SAP"/>
</dbReference>
<evidence type="ECO:0000256" key="4">
    <source>
        <dbReference type="ARBA" id="ARBA00023242"/>
    </source>
</evidence>
<dbReference type="HOGENOM" id="CLU_671497_0_0_1"/>
<evidence type="ECO:0000256" key="2">
    <source>
        <dbReference type="ARBA" id="ARBA00022664"/>
    </source>
</evidence>
<protein>
    <recommendedName>
        <fullName evidence="5">SDE2/SF3A3 SAP domain-containing protein</fullName>
    </recommendedName>
</protein>
<keyword evidence="7" id="KW-1185">Reference proteome</keyword>
<dbReference type="GO" id="GO:0005634">
    <property type="term" value="C:nucleus"/>
    <property type="evidence" value="ECO:0007669"/>
    <property type="project" value="UniProtKB-SubCell"/>
</dbReference>
<dbReference type="InterPro" id="IPR051421">
    <property type="entry name" value="RNA_Proc_DNA_Dmg_Regulator"/>
</dbReference>
<evidence type="ECO:0000256" key="3">
    <source>
        <dbReference type="ARBA" id="ARBA00023187"/>
    </source>
</evidence>
<evidence type="ECO:0000313" key="7">
    <source>
        <dbReference type="Proteomes" id="UP000032141"/>
    </source>
</evidence>
<dbReference type="Pfam" id="PF13297">
    <property type="entry name" value="SDE2_2C"/>
    <property type="match status" value="1"/>
</dbReference>
<feature type="domain" description="SDE2/SF3A3 SAP" evidence="5">
    <location>
        <begin position="324"/>
        <end position="382"/>
    </location>
</feature>
<evidence type="ECO:0000313" key="6">
    <source>
        <dbReference type="EnsemblPlants" id="Bo9g181890.1"/>
    </source>
</evidence>
<name>A0A0D3EI47_BRAOL</name>
<proteinExistence type="predicted"/>
<dbReference type="EnsemblPlants" id="Bo9g181890.1">
    <property type="protein sequence ID" value="Bo9g181890.1"/>
    <property type="gene ID" value="Bo9g181890"/>
</dbReference>
<evidence type="ECO:0000259" key="5">
    <source>
        <dbReference type="Pfam" id="PF13297"/>
    </source>
</evidence>
<keyword evidence="2" id="KW-0507">mRNA processing</keyword>
<comment type="subcellular location">
    <subcellularLocation>
        <location evidence="1">Nucleus</location>
    </subcellularLocation>
</comment>
<dbReference type="STRING" id="109376.A0A0D3EI47"/>
<dbReference type="Gramene" id="Bo9g181890.1">
    <property type="protein sequence ID" value="Bo9g181890.1"/>
    <property type="gene ID" value="Bo9g181890"/>
</dbReference>
<keyword evidence="3" id="KW-0508">mRNA splicing</keyword>
<dbReference type="Proteomes" id="UP000032141">
    <property type="component" value="Chromosome C9"/>
</dbReference>
<dbReference type="GO" id="GO:0008380">
    <property type="term" value="P:RNA splicing"/>
    <property type="evidence" value="ECO:0007669"/>
    <property type="project" value="UniProtKB-KW"/>
</dbReference>
<organism evidence="6 7">
    <name type="scientific">Brassica oleracea var. oleracea</name>
    <dbReference type="NCBI Taxonomy" id="109376"/>
    <lineage>
        <taxon>Eukaryota</taxon>
        <taxon>Viridiplantae</taxon>
        <taxon>Streptophyta</taxon>
        <taxon>Embryophyta</taxon>
        <taxon>Tracheophyta</taxon>
        <taxon>Spermatophyta</taxon>
        <taxon>Magnoliopsida</taxon>
        <taxon>eudicotyledons</taxon>
        <taxon>Gunneridae</taxon>
        <taxon>Pentapetalae</taxon>
        <taxon>rosids</taxon>
        <taxon>malvids</taxon>
        <taxon>Brassicales</taxon>
        <taxon>Brassicaceae</taxon>
        <taxon>Brassiceae</taxon>
        <taxon>Brassica</taxon>
    </lineage>
</organism>
<dbReference type="OMA" id="SSIWLWT"/>
<reference evidence="6 7" key="1">
    <citation type="journal article" date="2014" name="Genome Biol.">
        <title>Transcriptome and methylome profiling reveals relics of genome dominance in the mesopolyploid Brassica oleracea.</title>
        <authorList>
            <person name="Parkin I.A."/>
            <person name="Koh C."/>
            <person name="Tang H."/>
            <person name="Robinson S.J."/>
            <person name="Kagale S."/>
            <person name="Clarke W.E."/>
            <person name="Town C.D."/>
            <person name="Nixon J."/>
            <person name="Krishnakumar V."/>
            <person name="Bidwell S.L."/>
            <person name="Denoeud F."/>
            <person name="Belcram H."/>
            <person name="Links M.G."/>
            <person name="Just J."/>
            <person name="Clarke C."/>
            <person name="Bender T."/>
            <person name="Huebert T."/>
            <person name="Mason A.S."/>
            <person name="Pires J.C."/>
            <person name="Barker G."/>
            <person name="Moore J."/>
            <person name="Walley P.G."/>
            <person name="Manoli S."/>
            <person name="Batley J."/>
            <person name="Edwards D."/>
            <person name="Nelson M.N."/>
            <person name="Wang X."/>
            <person name="Paterson A.H."/>
            <person name="King G."/>
            <person name="Bancroft I."/>
            <person name="Chalhoub B."/>
            <person name="Sharpe A.G."/>
        </authorList>
    </citation>
    <scope>NUCLEOTIDE SEQUENCE</scope>
    <source>
        <strain evidence="6 7">cv. TO1000</strain>
    </source>
</reference>
<reference evidence="6" key="2">
    <citation type="submission" date="2015-03" db="UniProtKB">
        <authorList>
            <consortium name="EnsemblPlants"/>
        </authorList>
    </citation>
    <scope>IDENTIFICATION</scope>
</reference>
<dbReference type="eggNOG" id="KOG2827">
    <property type="taxonomic scope" value="Eukaryota"/>
</dbReference>
<dbReference type="PANTHER" id="PTHR12786:SF1">
    <property type="entry name" value="SPLICING REGULATOR SDE2"/>
    <property type="match status" value="1"/>
</dbReference>
<dbReference type="AlphaFoldDB" id="A0A0D3EI47"/>